<keyword evidence="2" id="KW-1185">Reference proteome</keyword>
<accession>A0A7D3XH08</accession>
<dbReference type="InterPro" id="IPR054333">
    <property type="entry name" value="REase-ARP-assoc"/>
</dbReference>
<proteinExistence type="predicted"/>
<sequence length="318" mass="37190">MNSRQKAKEWIYPRHTEFESELRKSSSEWFIKNRFQVHSKMPYCLDSLDNWRNNIILSEVADYIENFKNESEKNNKPFPLHKYAHHGLSSQAMVFNLIGPLITRNDLTPLTALLDAKGIVNKLKKAQFEYEDRTVFNEDTGQPTSIDLVLFDTENRPKIFIESKLVEAEFGGCSVFKKGDCAGGNPIDNLQECFLHFIGRKYWRLIEKYGFNEKLKNEKICILVNYYQFFREILLSIDKDGYFVLLSDERSPVFNYQNGEKVRGLIPLLTEFVPDKYKDRIVLVTIQEIVLSIESTGRHNDWINEFELKYGLKKATNG</sequence>
<gene>
    <name evidence="1" type="ORF">FHG85_08700</name>
</gene>
<evidence type="ECO:0000313" key="2">
    <source>
        <dbReference type="Proteomes" id="UP000500961"/>
    </source>
</evidence>
<evidence type="ECO:0000313" key="1">
    <source>
        <dbReference type="EMBL" id="QKG80337.1"/>
    </source>
</evidence>
<dbReference type="KEGG" id="ttz:FHG85_08700"/>
<dbReference type="Pfam" id="PF22558">
    <property type="entry name" value="REase-ARP"/>
    <property type="match status" value="1"/>
</dbReference>
<name>A0A7D3XH08_9BACT</name>
<protein>
    <recommendedName>
        <fullName evidence="3">Restriction endonuclease</fullName>
    </recommendedName>
</protein>
<organism evidence="1 2">
    <name type="scientific">Tenuifilum thalassicum</name>
    <dbReference type="NCBI Taxonomy" id="2590900"/>
    <lineage>
        <taxon>Bacteria</taxon>
        <taxon>Pseudomonadati</taxon>
        <taxon>Bacteroidota</taxon>
        <taxon>Bacteroidia</taxon>
        <taxon>Bacteroidales</taxon>
        <taxon>Tenuifilaceae</taxon>
        <taxon>Tenuifilum</taxon>
    </lineage>
</organism>
<dbReference type="Proteomes" id="UP000500961">
    <property type="component" value="Chromosome"/>
</dbReference>
<dbReference type="AlphaFoldDB" id="A0A7D3XH08"/>
<reference evidence="1 2" key="1">
    <citation type="submission" date="2019-07" db="EMBL/GenBank/DDBJ databases">
        <title>Thalassofilum flectens gen. nov., sp. nov., a novel moderate thermophilic anaerobe from a shallow sea hot spring in Kunashir Island (Russia), representing a new family in the order Bacteroidales, and proposal of Thalassofilacea fam. nov.</title>
        <authorList>
            <person name="Kochetkova T.V."/>
            <person name="Podosokorskaya O.A."/>
            <person name="Novikov A."/>
            <person name="Elcheninov A.G."/>
            <person name="Toshchakov S.V."/>
            <person name="Kublanov I.V."/>
        </authorList>
    </citation>
    <scope>NUCLEOTIDE SEQUENCE [LARGE SCALE GENOMIC DNA]</scope>
    <source>
        <strain evidence="1 2">38-H</strain>
    </source>
</reference>
<evidence type="ECO:0008006" key="3">
    <source>
        <dbReference type="Google" id="ProtNLM"/>
    </source>
</evidence>
<dbReference type="RefSeq" id="WP_173074957.1">
    <property type="nucleotide sequence ID" value="NZ_CP041345.1"/>
</dbReference>
<dbReference type="EMBL" id="CP041345">
    <property type="protein sequence ID" value="QKG80337.1"/>
    <property type="molecule type" value="Genomic_DNA"/>
</dbReference>